<dbReference type="InterPro" id="IPR050555">
    <property type="entry name" value="Bact_Solute-Bind_Prot2"/>
</dbReference>
<name>A0A0B5Q6J5_CLOBE</name>
<evidence type="ECO:0000256" key="4">
    <source>
        <dbReference type="ARBA" id="ARBA00022723"/>
    </source>
</evidence>
<accession>A0A0B5Q6J5</accession>
<evidence type="ECO:0000313" key="11">
    <source>
        <dbReference type="EMBL" id="AJG97819.1"/>
    </source>
</evidence>
<dbReference type="KEGG" id="cbei:LF65_01205"/>
<evidence type="ECO:0000256" key="5">
    <source>
        <dbReference type="ARBA" id="ARBA00022729"/>
    </source>
</evidence>
<evidence type="ECO:0000259" key="10">
    <source>
        <dbReference type="Pfam" id="PF13407"/>
    </source>
</evidence>
<evidence type="ECO:0000256" key="1">
    <source>
        <dbReference type="ARBA" id="ARBA00004196"/>
    </source>
</evidence>
<evidence type="ECO:0000256" key="7">
    <source>
        <dbReference type="ARBA" id="ARBA00022837"/>
    </source>
</evidence>
<dbReference type="OrthoDB" id="9769193at2"/>
<dbReference type="InterPro" id="IPR028082">
    <property type="entry name" value="Peripla_BP_I"/>
</dbReference>
<keyword evidence="5" id="KW-0732">Signal</keyword>
<proteinExistence type="predicted"/>
<dbReference type="Proteomes" id="UP000031866">
    <property type="component" value="Chromosome"/>
</dbReference>
<dbReference type="InterPro" id="IPR044085">
    <property type="entry name" value="MglB-like_PBP1"/>
</dbReference>
<dbReference type="SUPFAM" id="SSF53822">
    <property type="entry name" value="Periplasmic binding protein-like I"/>
    <property type="match status" value="1"/>
</dbReference>
<feature type="domain" description="Periplasmic binding protein" evidence="10">
    <location>
        <begin position="41"/>
        <end position="322"/>
    </location>
</feature>
<sequence length="349" mass="39538">MFKKMLSIIMFLMIMSYMLFSFKEKATFASINVAEKRPVRVAVFLINFSDDYISLVRKDLEDIQEENPGKVEFTFYDAKSNQAVQNEQLDNVLKEGVDLIIMHLVKNRDELTVKRVTNQIAKANIPVIFFNREPLLSEIKRYNKSLYIGLDAKSDGTMEGEILANEWNTNRDSIDKNHDGIMQYVLLEGERNNLVAADRTKYSLLALSEAGVVTQELERVFAYWSRELAKEAIESLFLKTGPKIEVIIANDDSMALGAIEALQSYGYNLGDKEKNIAVVGVEGLPESQKLINEGLMLGTIFQDPKAMAEALYTIGMNMVKGRDPIEGTDYQFDQTGVAIRIPNQIIYKK</sequence>
<dbReference type="GO" id="GO:0046872">
    <property type="term" value="F:metal ion binding"/>
    <property type="evidence" value="ECO:0007669"/>
    <property type="project" value="UniProtKB-KW"/>
</dbReference>
<dbReference type="PANTHER" id="PTHR30036">
    <property type="entry name" value="D-XYLOSE-BINDING PERIPLASMIC PROTEIN"/>
    <property type="match status" value="1"/>
</dbReference>
<evidence type="ECO:0000256" key="9">
    <source>
        <dbReference type="ARBA" id="ARBA00034344"/>
    </source>
</evidence>
<evidence type="ECO:0000256" key="2">
    <source>
        <dbReference type="ARBA" id="ARBA00022448"/>
    </source>
</evidence>
<organism evidence="11 12">
    <name type="scientific">Clostridium beijerinckii</name>
    <name type="common">Clostridium MP</name>
    <dbReference type="NCBI Taxonomy" id="1520"/>
    <lineage>
        <taxon>Bacteria</taxon>
        <taxon>Bacillati</taxon>
        <taxon>Bacillota</taxon>
        <taxon>Clostridia</taxon>
        <taxon>Eubacteriales</taxon>
        <taxon>Clostridiaceae</taxon>
        <taxon>Clostridium</taxon>
    </lineage>
</organism>
<gene>
    <name evidence="11" type="ORF">LF65_01205</name>
</gene>
<dbReference type="Gene3D" id="3.40.50.2300">
    <property type="match status" value="2"/>
</dbReference>
<evidence type="ECO:0000313" key="12">
    <source>
        <dbReference type="Proteomes" id="UP000031866"/>
    </source>
</evidence>
<evidence type="ECO:0000256" key="6">
    <source>
        <dbReference type="ARBA" id="ARBA00022764"/>
    </source>
</evidence>
<dbReference type="AlphaFoldDB" id="A0A0B5Q6J5"/>
<comment type="subunit">
    <text evidence="8">The ABC transporter complex is composed of one ATP-binding protein (MglA), two transmembrane proteins (MglC) and a solute-binding protein (MglB).</text>
</comment>
<dbReference type="Pfam" id="PF13407">
    <property type="entry name" value="Peripla_BP_4"/>
    <property type="match status" value="1"/>
</dbReference>
<dbReference type="STRING" id="1520.LF65_01205"/>
<dbReference type="PANTHER" id="PTHR30036:SF2">
    <property type="entry name" value="D-GALACTOSE_METHYL-GALACTOSIDE BINDING PERIPLASMIC PROTEIN MGLB"/>
    <property type="match status" value="1"/>
</dbReference>
<reference evidence="12" key="1">
    <citation type="submission" date="2014-12" db="EMBL/GenBank/DDBJ databases">
        <title>Genome sequence of Clostridium beijerinckii strain 59B.</title>
        <authorList>
            <person name="Little G.T."/>
            <person name="Minton N.P."/>
        </authorList>
    </citation>
    <scope>NUCLEOTIDE SEQUENCE [LARGE SCALE GENOMIC DNA]</scope>
    <source>
        <strain evidence="12">59B</strain>
    </source>
</reference>
<keyword evidence="6" id="KW-0574">Periplasm</keyword>
<dbReference type="EMBL" id="CP010086">
    <property type="protein sequence ID" value="AJG97819.1"/>
    <property type="molecule type" value="Genomic_DNA"/>
</dbReference>
<dbReference type="CDD" id="cd01539">
    <property type="entry name" value="PBP1_GGBP"/>
    <property type="match status" value="1"/>
</dbReference>
<dbReference type="GO" id="GO:0030288">
    <property type="term" value="C:outer membrane-bounded periplasmic space"/>
    <property type="evidence" value="ECO:0007669"/>
    <property type="project" value="TreeGrafter"/>
</dbReference>
<dbReference type="InterPro" id="IPR025997">
    <property type="entry name" value="SBP_2_dom"/>
</dbReference>
<keyword evidence="2" id="KW-0813">Transport</keyword>
<evidence type="ECO:0000256" key="8">
    <source>
        <dbReference type="ARBA" id="ARBA00034323"/>
    </source>
</evidence>
<dbReference type="RefSeq" id="WP_041894848.1">
    <property type="nucleotide sequence ID" value="NZ_CP010086.2"/>
</dbReference>
<protein>
    <recommendedName>
        <fullName evidence="9">D-galactose/methyl-galactoside binding periplasmic protein MglB</fullName>
    </recommendedName>
</protein>
<keyword evidence="4" id="KW-0479">Metal-binding</keyword>
<keyword evidence="3" id="KW-0762">Sugar transport</keyword>
<dbReference type="GO" id="GO:0030246">
    <property type="term" value="F:carbohydrate binding"/>
    <property type="evidence" value="ECO:0007669"/>
    <property type="project" value="InterPro"/>
</dbReference>
<comment type="subcellular location">
    <subcellularLocation>
        <location evidence="1">Cell envelope</location>
    </subcellularLocation>
</comment>
<evidence type="ECO:0000256" key="3">
    <source>
        <dbReference type="ARBA" id="ARBA00022597"/>
    </source>
</evidence>
<keyword evidence="7" id="KW-0106">Calcium</keyword>